<feature type="transmembrane region" description="Helical" evidence="2">
    <location>
        <begin position="214"/>
        <end position="237"/>
    </location>
</feature>
<feature type="region of interest" description="Disordered" evidence="1">
    <location>
        <begin position="136"/>
        <end position="173"/>
    </location>
</feature>
<protein>
    <recommendedName>
        <fullName evidence="3">N-acetyltransferase domain-containing protein</fullName>
    </recommendedName>
</protein>
<dbReference type="Pfam" id="PF00583">
    <property type="entry name" value="Acetyltransf_1"/>
    <property type="match status" value="1"/>
</dbReference>
<dbReference type="Gene3D" id="3.40.630.30">
    <property type="match status" value="1"/>
</dbReference>
<dbReference type="PROSITE" id="PS51186">
    <property type="entry name" value="GNAT"/>
    <property type="match status" value="1"/>
</dbReference>
<dbReference type="SUPFAM" id="SSF55729">
    <property type="entry name" value="Acyl-CoA N-acyltransferases (Nat)"/>
    <property type="match status" value="1"/>
</dbReference>
<gene>
    <name evidence="4" type="ORF">DVH24_029519</name>
</gene>
<dbReference type="InterPro" id="IPR056683">
    <property type="entry name" value="DUF7781"/>
</dbReference>
<evidence type="ECO:0000256" key="1">
    <source>
        <dbReference type="SAM" id="MobiDB-lite"/>
    </source>
</evidence>
<proteinExistence type="predicted"/>
<dbReference type="PANTHER" id="PTHR47426">
    <property type="entry name" value="ACYL-COA N-ACYLTRANSFERASES (NAT) SUPERFAMILY PROTEIN"/>
    <property type="match status" value="1"/>
</dbReference>
<keyword evidence="2" id="KW-0472">Membrane</keyword>
<accession>A0A498HT99</accession>
<feature type="transmembrane region" description="Helical" evidence="2">
    <location>
        <begin position="315"/>
        <end position="337"/>
    </location>
</feature>
<feature type="domain" description="N-acetyltransferase" evidence="3">
    <location>
        <begin position="616"/>
        <end position="754"/>
    </location>
</feature>
<dbReference type="Pfam" id="PF25003">
    <property type="entry name" value="DUF7781"/>
    <property type="match status" value="1"/>
</dbReference>
<sequence>MDWGSNGEEPTSWEENYSVNLIPSELFFKFRKEVQGLRVGLNLEFYNAPINEFQGKIVLKPLAPERTWKFIYEPIHQDVRVLSKKIPLTGFLNLQVGIGHNFQMNAIGWKWKLTTCFGGDGISRTRSKTSVRLVPVYTKPKGQDQQQKTETDVISYSSPSDPLKSSDFSSHNDRSTWINGPEDAADLHNNSNLQTPKMAASKSNLRSSCSFPNLLLSCLNFTLFILSVTSLVPTVLLRTPPTSMGMAFLMISGISILSSFVGFYSQLTHLCFITHVSLLLASLVAQLLGTLALFTKERSTMSLIKSPRDPREAKLLVRLECGVLMAMLMMQVLVLVMSCVVQSCWVREYEGLEAEREAMTKKRSRRIAKVQEESMENAAKIAEVKAKELDEKMKNKYGQWTATSSRDQTSVSHAGNYCHHLCDIRHFLRSISPSVKVNSRGRTVLMLTISIDKAVLLRFSHVDYRSHQKFHRINATWKRDLKSSHPRKMEELSVEIPTQTIPHCEPSKHPDLQFDRLQPSDEDLDQEKKLEFGQFVAREAALDEEYWTAAWLRAESHWEDRKNDRFAESNKRKFADQEFNAIKKRTKGQQRQTCTCIITLKYPVNKNIPLTVTVCFRICQVKKDTKNAKRTVVKSVVGTLDLSIRYLLDGETFPGERVNAPLFCSINRTLSSKYGYISNLCVAKAARRQGIASNMLQFAIRSAMLNADVEQIYVHVHKKNKPAQELYRKLGFEIIERASSQLSEEQTYLLCFKA</sequence>
<evidence type="ECO:0000313" key="5">
    <source>
        <dbReference type="Proteomes" id="UP000290289"/>
    </source>
</evidence>
<reference evidence="4 5" key="1">
    <citation type="submission" date="2018-10" db="EMBL/GenBank/DDBJ databases">
        <title>A high-quality apple genome assembly.</title>
        <authorList>
            <person name="Hu J."/>
        </authorList>
    </citation>
    <scope>NUCLEOTIDE SEQUENCE [LARGE SCALE GENOMIC DNA]</scope>
    <source>
        <strain evidence="5">cv. HFTH1</strain>
        <tissue evidence="4">Young leaf</tissue>
    </source>
</reference>
<dbReference type="CDD" id="cd04301">
    <property type="entry name" value="NAT_SF"/>
    <property type="match status" value="1"/>
</dbReference>
<dbReference type="InterPro" id="IPR000182">
    <property type="entry name" value="GNAT_dom"/>
</dbReference>
<feature type="transmembrane region" description="Helical" evidence="2">
    <location>
        <begin position="244"/>
        <end position="266"/>
    </location>
</feature>
<feature type="transmembrane region" description="Helical" evidence="2">
    <location>
        <begin position="272"/>
        <end position="294"/>
    </location>
</feature>
<comment type="caution">
    <text evidence="4">The sequence shown here is derived from an EMBL/GenBank/DDBJ whole genome shotgun (WGS) entry which is preliminary data.</text>
</comment>
<dbReference type="InterPro" id="IPR016181">
    <property type="entry name" value="Acyl_CoA_acyltransferase"/>
</dbReference>
<evidence type="ECO:0000256" key="2">
    <source>
        <dbReference type="SAM" id="Phobius"/>
    </source>
</evidence>
<organism evidence="4 5">
    <name type="scientific">Malus domestica</name>
    <name type="common">Apple</name>
    <name type="synonym">Pyrus malus</name>
    <dbReference type="NCBI Taxonomy" id="3750"/>
    <lineage>
        <taxon>Eukaryota</taxon>
        <taxon>Viridiplantae</taxon>
        <taxon>Streptophyta</taxon>
        <taxon>Embryophyta</taxon>
        <taxon>Tracheophyta</taxon>
        <taxon>Spermatophyta</taxon>
        <taxon>Magnoliopsida</taxon>
        <taxon>eudicotyledons</taxon>
        <taxon>Gunneridae</taxon>
        <taxon>Pentapetalae</taxon>
        <taxon>rosids</taxon>
        <taxon>fabids</taxon>
        <taxon>Rosales</taxon>
        <taxon>Rosaceae</taxon>
        <taxon>Amygdaloideae</taxon>
        <taxon>Maleae</taxon>
        <taxon>Malus</taxon>
    </lineage>
</organism>
<feature type="compositionally biased region" description="Polar residues" evidence="1">
    <location>
        <begin position="143"/>
        <end position="154"/>
    </location>
</feature>
<keyword evidence="2" id="KW-1133">Transmembrane helix</keyword>
<dbReference type="PANTHER" id="PTHR47426:SF3">
    <property type="entry name" value="GCN5-RELATED N-ACETYLTRANSFERASE 6, CHLOROPLASTIC"/>
    <property type="match status" value="1"/>
</dbReference>
<evidence type="ECO:0000259" key="3">
    <source>
        <dbReference type="PROSITE" id="PS51186"/>
    </source>
</evidence>
<feature type="compositionally biased region" description="Low complexity" evidence="1">
    <location>
        <begin position="155"/>
        <end position="169"/>
    </location>
</feature>
<dbReference type="GO" id="GO:0016747">
    <property type="term" value="F:acyltransferase activity, transferring groups other than amino-acyl groups"/>
    <property type="evidence" value="ECO:0007669"/>
    <property type="project" value="InterPro"/>
</dbReference>
<dbReference type="EMBL" id="RDQH01000341">
    <property type="protein sequence ID" value="RXH74798.1"/>
    <property type="molecule type" value="Genomic_DNA"/>
</dbReference>
<name>A0A498HT99_MALDO</name>
<evidence type="ECO:0000313" key="4">
    <source>
        <dbReference type="EMBL" id="RXH74798.1"/>
    </source>
</evidence>
<dbReference type="Proteomes" id="UP000290289">
    <property type="component" value="Chromosome 15"/>
</dbReference>
<keyword evidence="2" id="KW-0812">Transmembrane</keyword>
<keyword evidence="5" id="KW-1185">Reference proteome</keyword>
<dbReference type="AlphaFoldDB" id="A0A498HT99"/>